<sequence>MTDSSSALGQERAAVADACRRLAAEGLLIGTAGNVSVRAGDRVAVTATGAVLARITPDQVTVVDLDGTVVAGTLRPTSELELHLGVYRRYGTAAVVHTHAPMATAVSCVLDELPCIHYQLLALGGTVRVAPYATFGTPELAASVLGALDGRGAALMANHGAVTHAPTLDQAVEHALLLEWACGVYQRAAAMGRPRVLDEGQQLAVIEAALARDYGTTHPVPPVQEGNR</sequence>
<gene>
    <name evidence="4" type="ORF">ACKI1S_30465</name>
</gene>
<evidence type="ECO:0000256" key="1">
    <source>
        <dbReference type="ARBA" id="ARBA00022723"/>
    </source>
</evidence>
<evidence type="ECO:0000259" key="3">
    <source>
        <dbReference type="SMART" id="SM01007"/>
    </source>
</evidence>
<keyword evidence="5" id="KW-1185">Reference proteome</keyword>
<dbReference type="SMART" id="SM01007">
    <property type="entry name" value="Aldolase_II"/>
    <property type="match status" value="1"/>
</dbReference>
<keyword evidence="1" id="KW-0479">Metal-binding</keyword>
<dbReference type="SUPFAM" id="SSF53639">
    <property type="entry name" value="AraD/HMP-PK domain-like"/>
    <property type="match status" value="1"/>
</dbReference>
<accession>A0ABW9IR30</accession>
<dbReference type="PANTHER" id="PTHR22789">
    <property type="entry name" value="FUCULOSE PHOSPHATE ALDOLASE"/>
    <property type="match status" value="1"/>
</dbReference>
<dbReference type="Gene3D" id="3.40.225.10">
    <property type="entry name" value="Class II aldolase/adducin N-terminal domain"/>
    <property type="match status" value="1"/>
</dbReference>
<dbReference type="InterPro" id="IPR036409">
    <property type="entry name" value="Aldolase_II/adducin_N_sf"/>
</dbReference>
<proteinExistence type="predicted"/>
<evidence type="ECO:0000313" key="5">
    <source>
        <dbReference type="Proteomes" id="UP001631993"/>
    </source>
</evidence>
<comment type="caution">
    <text evidence="4">The sequence shown here is derived from an EMBL/GenBank/DDBJ whole genome shotgun (WGS) entry which is preliminary data.</text>
</comment>
<reference evidence="4 5" key="1">
    <citation type="submission" date="2024-12" db="EMBL/GenBank/DDBJ databases">
        <title>Forecasting of Potato common scab and diversities of Pathogenic streptomyces spp. in china.</title>
        <authorList>
            <person name="Handique U."/>
            <person name="Wu J."/>
        </authorList>
    </citation>
    <scope>NUCLEOTIDE SEQUENCE [LARGE SCALE GENOMIC DNA]</scope>
    <source>
        <strain evidence="4 5">ZRIMU1585</strain>
    </source>
</reference>
<dbReference type="Pfam" id="PF00596">
    <property type="entry name" value="Aldolase_II"/>
    <property type="match status" value="1"/>
</dbReference>
<dbReference type="PANTHER" id="PTHR22789:SF0">
    <property type="entry name" value="3-OXO-TETRONATE 4-PHOSPHATE DECARBOXYLASE-RELATED"/>
    <property type="match status" value="1"/>
</dbReference>
<dbReference type="EMBL" id="JBJVNE010000016">
    <property type="protein sequence ID" value="MFM9650462.1"/>
    <property type="molecule type" value="Genomic_DNA"/>
</dbReference>
<evidence type="ECO:0000256" key="2">
    <source>
        <dbReference type="ARBA" id="ARBA00023239"/>
    </source>
</evidence>
<keyword evidence="2" id="KW-0456">Lyase</keyword>
<organism evidence="4 5">
    <name type="scientific">Streptomyces galilaeus</name>
    <dbReference type="NCBI Taxonomy" id="33899"/>
    <lineage>
        <taxon>Bacteria</taxon>
        <taxon>Bacillati</taxon>
        <taxon>Actinomycetota</taxon>
        <taxon>Actinomycetes</taxon>
        <taxon>Kitasatosporales</taxon>
        <taxon>Streptomycetaceae</taxon>
        <taxon>Streptomyces</taxon>
    </lineage>
</organism>
<dbReference type="InterPro" id="IPR001303">
    <property type="entry name" value="Aldolase_II/adducin_N"/>
</dbReference>
<dbReference type="Proteomes" id="UP001631993">
    <property type="component" value="Unassembled WGS sequence"/>
</dbReference>
<feature type="domain" description="Class II aldolase/adducin N-terminal" evidence="3">
    <location>
        <begin position="13"/>
        <end position="186"/>
    </location>
</feature>
<dbReference type="InterPro" id="IPR050197">
    <property type="entry name" value="Aldolase_class_II_sugar_metab"/>
</dbReference>
<name>A0ABW9IR30_STRGJ</name>
<protein>
    <submittedName>
        <fullName evidence="4">Class II aldolase/adducin family protein</fullName>
    </submittedName>
</protein>
<evidence type="ECO:0000313" key="4">
    <source>
        <dbReference type="EMBL" id="MFM9650462.1"/>
    </source>
</evidence>
<dbReference type="RefSeq" id="WP_369279947.1">
    <property type="nucleotide sequence ID" value="NZ_JBJVMW010000012.1"/>
</dbReference>